<gene>
    <name evidence="2" type="ORF">DUNSADRAFT_3245</name>
</gene>
<feature type="region of interest" description="Disordered" evidence="1">
    <location>
        <begin position="172"/>
        <end position="196"/>
    </location>
</feature>
<feature type="compositionally biased region" description="Basic and acidic residues" evidence="1">
    <location>
        <begin position="186"/>
        <end position="196"/>
    </location>
</feature>
<dbReference type="Gene3D" id="3.40.50.1000">
    <property type="entry name" value="HAD superfamily/HAD-like"/>
    <property type="match status" value="1"/>
</dbReference>
<reference evidence="2" key="1">
    <citation type="submission" date="2017-08" db="EMBL/GenBank/DDBJ databases">
        <authorList>
            <person name="Polle J.E."/>
            <person name="Barry K."/>
            <person name="Cushman J."/>
            <person name="Schmutz J."/>
            <person name="Tran D."/>
            <person name="Hathwaick L.T."/>
            <person name="Yim W.C."/>
            <person name="Jenkins J."/>
            <person name="Mckie-Krisberg Z.M."/>
            <person name="Prochnik S."/>
            <person name="Lindquist E."/>
            <person name="Dockter R.B."/>
            <person name="Adam C."/>
            <person name="Molina H."/>
            <person name="Bunkerborg J."/>
            <person name="Jin E."/>
            <person name="Buchheim M."/>
            <person name="Magnuson J."/>
        </authorList>
    </citation>
    <scope>NUCLEOTIDE SEQUENCE</scope>
    <source>
        <strain evidence="2">CCAP 19/18</strain>
    </source>
</reference>
<dbReference type="EMBL" id="MU069587">
    <property type="protein sequence ID" value="KAF5838196.1"/>
    <property type="molecule type" value="Genomic_DNA"/>
</dbReference>
<organism evidence="2 3">
    <name type="scientific">Dunaliella salina</name>
    <name type="common">Green alga</name>
    <name type="synonym">Protococcus salinus</name>
    <dbReference type="NCBI Taxonomy" id="3046"/>
    <lineage>
        <taxon>Eukaryota</taxon>
        <taxon>Viridiplantae</taxon>
        <taxon>Chlorophyta</taxon>
        <taxon>core chlorophytes</taxon>
        <taxon>Chlorophyceae</taxon>
        <taxon>CS clade</taxon>
        <taxon>Chlamydomonadales</taxon>
        <taxon>Dunaliellaceae</taxon>
        <taxon>Dunaliella</taxon>
    </lineage>
</organism>
<dbReference type="PANTHER" id="PTHR12725:SF117">
    <property type="entry name" value="HALOACID DEHALOGENASE-LIKE HYDROLASE"/>
    <property type="match status" value="1"/>
</dbReference>
<sequence>MDLHFLLEFQASGYQINYDDWHSKVHAPLDYQSMLHPDVLLREILCSIDLPKYILTNADTAHARKCLDRIGIRDCFEAVFDFEWAQSAGKEQGAISPETPLLCKPQPKIYELALKAINCKAEDVIFFDDSVRNVTSAHNELGMLTVLVGRDGPVPGADVCIPTFHQLPNALPSLFTPKNHQQQEQQHQEEKQQNSH</sequence>
<dbReference type="InterPro" id="IPR036412">
    <property type="entry name" value="HAD-like_sf"/>
</dbReference>
<dbReference type="Proteomes" id="UP000815325">
    <property type="component" value="Unassembled WGS sequence"/>
</dbReference>
<dbReference type="InterPro" id="IPR023214">
    <property type="entry name" value="HAD_sf"/>
</dbReference>
<dbReference type="Pfam" id="PF00702">
    <property type="entry name" value="Hydrolase"/>
    <property type="match status" value="1"/>
</dbReference>
<name>A0ABQ7GU97_DUNSA</name>
<accession>A0ABQ7GU97</accession>
<comment type="caution">
    <text evidence="2">The sequence shown here is derived from an EMBL/GenBank/DDBJ whole genome shotgun (WGS) entry which is preliminary data.</text>
</comment>
<evidence type="ECO:0000256" key="1">
    <source>
        <dbReference type="SAM" id="MobiDB-lite"/>
    </source>
</evidence>
<protein>
    <submittedName>
        <fullName evidence="2">HAD-like domain-containing protein</fullName>
    </submittedName>
</protein>
<dbReference type="NCBIfam" id="TIGR01509">
    <property type="entry name" value="HAD-SF-IA-v3"/>
    <property type="match status" value="1"/>
</dbReference>
<dbReference type="SUPFAM" id="SSF56784">
    <property type="entry name" value="HAD-like"/>
    <property type="match status" value="1"/>
</dbReference>
<dbReference type="PANTHER" id="PTHR12725">
    <property type="entry name" value="HALOACID DEHALOGENASE-LIKE HYDROLASE"/>
    <property type="match status" value="1"/>
</dbReference>
<evidence type="ECO:0000313" key="2">
    <source>
        <dbReference type="EMBL" id="KAF5838196.1"/>
    </source>
</evidence>
<evidence type="ECO:0000313" key="3">
    <source>
        <dbReference type="Proteomes" id="UP000815325"/>
    </source>
</evidence>
<dbReference type="InterPro" id="IPR006439">
    <property type="entry name" value="HAD-SF_hydro_IA"/>
</dbReference>
<keyword evidence="3" id="KW-1185">Reference proteome</keyword>
<proteinExistence type="predicted"/>